<name>F0WJM2_9STRA</name>
<dbReference type="EMBL" id="FR824168">
    <property type="protein sequence ID" value="CCA21471.1"/>
    <property type="molecule type" value="Genomic_DNA"/>
</dbReference>
<evidence type="ECO:0000313" key="1">
    <source>
        <dbReference type="EMBL" id="CCA21471.1"/>
    </source>
</evidence>
<reference evidence="1" key="2">
    <citation type="submission" date="2011-02" db="EMBL/GenBank/DDBJ databases">
        <authorList>
            <person name="MacLean D."/>
        </authorList>
    </citation>
    <scope>NUCLEOTIDE SEQUENCE</scope>
</reference>
<dbReference type="AlphaFoldDB" id="F0WJM2"/>
<dbReference type="HOGENOM" id="CLU_1237201_0_0_1"/>
<proteinExistence type="predicted"/>
<sequence length="231" mass="26523">MTFSDDEMLNDLADEMLHEIKHDTGSHSTRQDTNNLALFADSPRQVLVENPTSSGPYDINRMMSQMMPMMSQLMGNSGFKQPNREMETVLALEDIIPKYLPPNEVQEWIQTIRSDQVIMESEYLRKGIADKAHSYSYGNKTFSPLSSGFEIENLLRTFVKEGITSSKLTERYNSKRGHSNLMEQRLDSRLLALFKIYLQKALMEKLASDSDVQNLHDKNSEKDEHIIAIIK</sequence>
<organism evidence="1">
    <name type="scientific">Albugo laibachii Nc14</name>
    <dbReference type="NCBI Taxonomy" id="890382"/>
    <lineage>
        <taxon>Eukaryota</taxon>
        <taxon>Sar</taxon>
        <taxon>Stramenopiles</taxon>
        <taxon>Oomycota</taxon>
        <taxon>Peronosporomycetes</taxon>
        <taxon>Albuginales</taxon>
        <taxon>Albuginaceae</taxon>
        <taxon>Albugo</taxon>
    </lineage>
</organism>
<gene>
    <name evidence="1" type="primary">AlNc14C123G6747</name>
    <name evidence="1" type="ORF">ALNC14_076140</name>
</gene>
<protein>
    <submittedName>
        <fullName evidence="1">AlNc14C123G6747 protein</fullName>
    </submittedName>
</protein>
<accession>F0WJM2</accession>
<reference evidence="1" key="1">
    <citation type="journal article" date="2011" name="PLoS Biol.">
        <title>Gene gain and loss during evolution of obligate parasitism in the white rust pathogen of Arabidopsis thaliana.</title>
        <authorList>
            <person name="Kemen E."/>
            <person name="Gardiner A."/>
            <person name="Schultz-Larsen T."/>
            <person name="Kemen A.C."/>
            <person name="Balmuth A.L."/>
            <person name="Robert-Seilaniantz A."/>
            <person name="Bailey K."/>
            <person name="Holub E."/>
            <person name="Studholme D.J."/>
            <person name="Maclean D."/>
            <person name="Jones J.D."/>
        </authorList>
    </citation>
    <scope>NUCLEOTIDE SEQUENCE</scope>
</reference>